<dbReference type="PROSITE" id="PS00028">
    <property type="entry name" value="ZINC_FINGER_C2H2_1"/>
    <property type="match status" value="1"/>
</dbReference>
<dbReference type="Proteomes" id="UP000078237">
    <property type="component" value="Unassembled WGS sequence"/>
</dbReference>
<accession>A0A175VQJ9</accession>
<protein>
    <submittedName>
        <fullName evidence="3">Transcriptional factor SWI5</fullName>
    </submittedName>
</protein>
<dbReference type="AlphaFoldDB" id="A0A175VQJ9"/>
<organism evidence="3 4">
    <name type="scientific">Madurella mycetomatis</name>
    <dbReference type="NCBI Taxonomy" id="100816"/>
    <lineage>
        <taxon>Eukaryota</taxon>
        <taxon>Fungi</taxon>
        <taxon>Dikarya</taxon>
        <taxon>Ascomycota</taxon>
        <taxon>Pezizomycotina</taxon>
        <taxon>Sordariomycetes</taxon>
        <taxon>Sordariomycetidae</taxon>
        <taxon>Sordariales</taxon>
        <taxon>Sordariales incertae sedis</taxon>
        <taxon>Madurella</taxon>
    </lineage>
</organism>
<sequence>MATLTDGCTRQLTNRYSLPELIRFLKDVEPLLNDQGMAQIAILESQCASRPSSSLSTAGGRSLHSPLFDRPSTGMGYPDTNSICDNVYSTDAMSIPTQTGPGSPSFRGRAHGYRTNAGHRISKAIYKLTTPGASPALHSLKKTSFECPYCSEVKSPSSISRKADLKRHLMQFHRTDAQWLCLEPGCDMAFDWKSAFELHLKQAHCNARHPQEKAMVKLCPQVVFACGFTNCRLVFEASSAENAEDTAKEYFNHVLKHFDDNLTHRNWSYSTRFRNLLRQKGVADFWKNRKKGGQDLEWQPHTSSVLRKILETRHLPDVSLVIEYPLCALAVPGFESYADVQQQGFPAAGSEPHPGYAFSDGSASLIARQPVPQWGVSTQPAIPVSSYLTVDPMLPTEYCHQVLGTGGRAEGIASTQAFGTPQADFEMGDCHGPHAEHYY</sequence>
<evidence type="ECO:0000313" key="4">
    <source>
        <dbReference type="Proteomes" id="UP000078237"/>
    </source>
</evidence>
<feature type="region of interest" description="Disordered" evidence="1">
    <location>
        <begin position="53"/>
        <end position="75"/>
    </location>
</feature>
<dbReference type="Gene3D" id="3.30.160.60">
    <property type="entry name" value="Classic Zinc Finger"/>
    <property type="match status" value="1"/>
</dbReference>
<dbReference type="SMART" id="SM00355">
    <property type="entry name" value="ZnF_C2H2"/>
    <property type="match status" value="2"/>
</dbReference>
<proteinExistence type="predicted"/>
<evidence type="ECO:0000313" key="3">
    <source>
        <dbReference type="EMBL" id="KXX73469.1"/>
    </source>
</evidence>
<evidence type="ECO:0000256" key="1">
    <source>
        <dbReference type="SAM" id="MobiDB-lite"/>
    </source>
</evidence>
<evidence type="ECO:0000259" key="2">
    <source>
        <dbReference type="PROSITE" id="PS00028"/>
    </source>
</evidence>
<dbReference type="InterPro" id="IPR013087">
    <property type="entry name" value="Znf_C2H2_type"/>
</dbReference>
<keyword evidence="4" id="KW-1185">Reference proteome</keyword>
<dbReference type="EMBL" id="LCTW02000470">
    <property type="protein sequence ID" value="KXX73469.1"/>
    <property type="molecule type" value="Genomic_DNA"/>
</dbReference>
<reference evidence="3 4" key="1">
    <citation type="journal article" date="2016" name="Genome Announc.">
        <title>Genome Sequence of Madurella mycetomatis mm55, Isolated from a Human Mycetoma Case in Sudan.</title>
        <authorList>
            <person name="Smit S."/>
            <person name="Derks M.F."/>
            <person name="Bervoets S."/>
            <person name="Fahal A."/>
            <person name="van Leeuwen W."/>
            <person name="van Belkum A."/>
            <person name="van de Sande W.W."/>
        </authorList>
    </citation>
    <scope>NUCLEOTIDE SEQUENCE [LARGE SCALE GENOMIC DNA]</scope>
    <source>
        <strain evidence="4">mm55</strain>
    </source>
</reference>
<dbReference type="VEuPathDB" id="FungiDB:MMYC01_209727"/>
<comment type="caution">
    <text evidence="3">The sequence shown here is derived from an EMBL/GenBank/DDBJ whole genome shotgun (WGS) entry which is preliminary data.</text>
</comment>
<dbReference type="OrthoDB" id="5208775at2759"/>
<gene>
    <name evidence="3" type="ORF">MMYC01_209727</name>
</gene>
<feature type="domain" description="C2H2-type" evidence="2">
    <location>
        <begin position="181"/>
        <end position="204"/>
    </location>
</feature>
<name>A0A175VQJ9_9PEZI</name>